<dbReference type="InterPro" id="IPR006047">
    <property type="entry name" value="GH13_cat_dom"/>
</dbReference>
<keyword evidence="3 8" id="KW-0479">Metal-binding</keyword>
<feature type="binding site" evidence="8">
    <location>
        <position position="237"/>
    </location>
    <ligand>
        <name>Ca(2+)</name>
        <dbReference type="ChEBI" id="CHEBI:29108"/>
        <label>1</label>
    </ligand>
</feature>
<keyword evidence="6 11" id="KW-0326">Glycosidase</keyword>
<dbReference type="PIRSF" id="PIRSF001021">
    <property type="entry name" value="Alph-amls_thrmst"/>
    <property type="match status" value="1"/>
</dbReference>
<dbReference type="NCBIfam" id="NF006969">
    <property type="entry name" value="PRK09441.1-2"/>
    <property type="match status" value="1"/>
</dbReference>
<dbReference type="EMBL" id="JAPDHZ010000008">
    <property type="protein sequence ID" value="MDG0794810.1"/>
    <property type="molecule type" value="Genomic_DNA"/>
</dbReference>
<dbReference type="NCBIfam" id="NF006968">
    <property type="entry name" value="PRK09441.1-1"/>
    <property type="match status" value="1"/>
</dbReference>
<feature type="binding site" evidence="8">
    <location>
        <position position="196"/>
    </location>
    <ligand>
        <name>Ca(2+)</name>
        <dbReference type="ChEBI" id="CHEBI:29108"/>
        <label>1</label>
    </ligand>
</feature>
<dbReference type="InterPro" id="IPR013780">
    <property type="entry name" value="Glyco_hydro_b"/>
</dbReference>
<gene>
    <name evidence="11" type="ORF">OMP38_31265</name>
</gene>
<evidence type="ECO:0000313" key="11">
    <source>
        <dbReference type="EMBL" id="MDG0794810.1"/>
    </source>
</evidence>
<evidence type="ECO:0000256" key="8">
    <source>
        <dbReference type="PIRSR" id="PIRSR001021-2"/>
    </source>
</evidence>
<feature type="binding site" evidence="8">
    <location>
        <position position="204"/>
    </location>
    <ligand>
        <name>Ca(2+)</name>
        <dbReference type="ChEBI" id="CHEBI:29108"/>
        <label>2</label>
    </ligand>
</feature>
<evidence type="ECO:0000256" key="7">
    <source>
        <dbReference type="PIRSR" id="PIRSR001021-1"/>
    </source>
</evidence>
<keyword evidence="12" id="KW-1185">Reference proteome</keyword>
<reference evidence="11 12" key="1">
    <citation type="submission" date="2022-10" db="EMBL/GenBank/DDBJ databases">
        <title>Comparative genomic analysis of Cohnella hashimotonis sp. nov., isolated from the International Space Station.</title>
        <authorList>
            <person name="Simpson A."/>
            <person name="Venkateswaran K."/>
        </authorList>
    </citation>
    <scope>NUCLEOTIDE SEQUENCE [LARGE SCALE GENOMIC DNA]</scope>
    <source>
        <strain evidence="11 12">DSM 18997</strain>
    </source>
</reference>
<dbReference type="CDD" id="cd11318">
    <property type="entry name" value="AmyAc_bac_fung_AmyA"/>
    <property type="match status" value="1"/>
</dbReference>
<feature type="active site" description="Nucleophile" evidence="7">
    <location>
        <position position="233"/>
    </location>
</feature>
<organism evidence="11 12">
    <name type="scientific">Cohnella ginsengisoli</name>
    <dbReference type="NCBI Taxonomy" id="425004"/>
    <lineage>
        <taxon>Bacteria</taxon>
        <taxon>Bacillati</taxon>
        <taxon>Bacillota</taxon>
        <taxon>Bacilli</taxon>
        <taxon>Bacillales</taxon>
        <taxon>Paenibacillaceae</taxon>
        <taxon>Cohnella</taxon>
    </lineage>
</organism>
<dbReference type="PRINTS" id="PR00110">
    <property type="entry name" value="ALPHAAMYLASE"/>
</dbReference>
<evidence type="ECO:0000256" key="5">
    <source>
        <dbReference type="ARBA" id="ARBA00023277"/>
    </source>
</evidence>
<evidence type="ECO:0000256" key="6">
    <source>
        <dbReference type="ARBA" id="ARBA00023295"/>
    </source>
</evidence>
<evidence type="ECO:0000256" key="1">
    <source>
        <dbReference type="ARBA" id="ARBA00001913"/>
    </source>
</evidence>
<feature type="active site" description="Proton donor" evidence="7">
    <location>
        <position position="263"/>
    </location>
</feature>
<dbReference type="SMART" id="SM00642">
    <property type="entry name" value="Aamy"/>
    <property type="match status" value="1"/>
</dbReference>
<feature type="binding site" evidence="8">
    <location>
        <position position="104"/>
    </location>
    <ligand>
        <name>Ca(2+)</name>
        <dbReference type="ChEBI" id="CHEBI:29108"/>
        <label>1</label>
    </ligand>
</feature>
<dbReference type="InterPro" id="IPR006046">
    <property type="entry name" value="Alpha_amylase"/>
</dbReference>
<evidence type="ECO:0000256" key="4">
    <source>
        <dbReference type="ARBA" id="ARBA00022801"/>
    </source>
</evidence>
<evidence type="ECO:0000256" key="2">
    <source>
        <dbReference type="ARBA" id="ARBA00008061"/>
    </source>
</evidence>
<comment type="caution">
    <text evidence="11">The sequence shown here is derived from an EMBL/GenBank/DDBJ whole genome shotgun (WGS) entry which is preliminary data.</text>
</comment>
<evidence type="ECO:0000259" key="10">
    <source>
        <dbReference type="SMART" id="SM00642"/>
    </source>
</evidence>
<dbReference type="RefSeq" id="WP_277568535.1">
    <property type="nucleotide sequence ID" value="NZ_JAPDHZ010000008.1"/>
</dbReference>
<keyword evidence="5" id="KW-0119">Carbohydrate metabolism</keyword>
<dbReference type="InterPro" id="IPR013776">
    <property type="entry name" value="A-amylase_thermo"/>
</dbReference>
<evidence type="ECO:0000256" key="3">
    <source>
        <dbReference type="ARBA" id="ARBA00022723"/>
    </source>
</evidence>
<dbReference type="Pfam" id="PF00128">
    <property type="entry name" value="Alpha-amylase"/>
    <property type="match status" value="1"/>
</dbReference>
<keyword evidence="4 11" id="KW-0378">Hydrolase</keyword>
<feature type="domain" description="Glycosyl hydrolase family 13 catalytic" evidence="10">
    <location>
        <begin position="5"/>
        <end position="392"/>
    </location>
</feature>
<keyword evidence="8" id="KW-0106">Calcium</keyword>
<protein>
    <submittedName>
        <fullName evidence="11">Alpha-amylase</fullName>
        <ecNumber evidence="11">3.2.1.1</ecNumber>
    </submittedName>
</protein>
<dbReference type="Gene3D" id="3.20.20.80">
    <property type="entry name" value="Glycosidases"/>
    <property type="match status" value="1"/>
</dbReference>
<dbReference type="GO" id="GO:0004556">
    <property type="term" value="F:alpha-amylase activity"/>
    <property type="evidence" value="ECO:0007669"/>
    <property type="project" value="UniProtKB-EC"/>
</dbReference>
<dbReference type="SUPFAM" id="SSF51011">
    <property type="entry name" value="Glycosyl hydrolase domain"/>
    <property type="match status" value="1"/>
</dbReference>
<evidence type="ECO:0000313" key="12">
    <source>
        <dbReference type="Proteomes" id="UP001153387"/>
    </source>
</evidence>
<dbReference type="AlphaFoldDB" id="A0A9X4QRF2"/>
<proteinExistence type="inferred from homology"/>
<comment type="similarity">
    <text evidence="2 9">Belongs to the glycosyl hydrolase 13 family.</text>
</comment>
<dbReference type="InterPro" id="IPR017853">
    <property type="entry name" value="GH"/>
</dbReference>
<dbReference type="GO" id="GO:0005509">
    <property type="term" value="F:calcium ion binding"/>
    <property type="evidence" value="ECO:0007669"/>
    <property type="project" value="InterPro"/>
</dbReference>
<dbReference type="SUPFAM" id="SSF51445">
    <property type="entry name" value="(Trans)glycosidases"/>
    <property type="match status" value="1"/>
</dbReference>
<dbReference type="GO" id="GO:0005975">
    <property type="term" value="P:carbohydrate metabolic process"/>
    <property type="evidence" value="ECO:0007669"/>
    <property type="project" value="InterPro"/>
</dbReference>
<dbReference type="PANTHER" id="PTHR43447">
    <property type="entry name" value="ALPHA-AMYLASE"/>
    <property type="match status" value="1"/>
</dbReference>
<dbReference type="Gene3D" id="2.40.30.140">
    <property type="match status" value="1"/>
</dbReference>
<accession>A0A9X4QRF2</accession>
<comment type="cofactor">
    <cofactor evidence="1">
        <name>Ca(2+)</name>
        <dbReference type="ChEBI" id="CHEBI:29108"/>
    </cofactor>
</comment>
<dbReference type="Proteomes" id="UP001153387">
    <property type="component" value="Unassembled WGS sequence"/>
</dbReference>
<evidence type="ECO:0000256" key="9">
    <source>
        <dbReference type="RuleBase" id="RU003615"/>
    </source>
</evidence>
<sequence>MERNHTIMQFFEWHVTADGKHWRRLAKLAPKLKERGIDAVWIPPPTKAVSPEDTGYAVYDLYDLGEFDQKGSVRTKYGTKEELLEAIAACREAGVAIYADLVMNHKAGADGTETFQVVEVQADNRLEEVSEPFDIEGWTKFDFSGRGTAYSSFKWNFEHFNGTDCDAREDRQGVYRIVGEGKRWNENVDDAFGNYDYLMYANIDYHHPDVRREMIEWGKWLADTLDCAGYRLDAIKHIDHTFVREFTEALYADRGDAFFIVGEFWNSDPGACQRFLEAVGGRISLFDVRLHYNLHEASEQGAEYDLTKLFDGTLVQTNPTNAVTFVDNHDSQPGEALESWIADWFKQSAYALILLREGGYPCVFYGDYFHIGGDEEEIEGKKMAIDPLLYSRHHKAYGEQEDYFDDPRLIGWVRRGVAEIERSGCAVVVCTGEGGEKRMYVGEHRAGEAWVDFTQTRDDKIVIGEDGFGTFPANGGSVSVWALPDPV</sequence>
<dbReference type="EC" id="3.2.1.1" evidence="11"/>
<dbReference type="Gene3D" id="2.60.40.1180">
    <property type="entry name" value="Golgi alpha-mannosidase II"/>
    <property type="match status" value="1"/>
</dbReference>
<name>A0A9X4QRF2_9BACL</name>